<name>A0A078ASJ7_STYLE</name>
<keyword evidence="3" id="KW-1185">Reference proteome</keyword>
<gene>
    <name evidence="2" type="primary">Contig11665.g12482</name>
    <name evidence="2" type="ORF">STYLEM_14214</name>
</gene>
<dbReference type="EMBL" id="CCKQ01013479">
    <property type="protein sequence ID" value="CDW85144.1"/>
    <property type="molecule type" value="Genomic_DNA"/>
</dbReference>
<feature type="signal peptide" evidence="1">
    <location>
        <begin position="1"/>
        <end position="23"/>
    </location>
</feature>
<reference evidence="2 3" key="1">
    <citation type="submission" date="2014-06" db="EMBL/GenBank/DDBJ databases">
        <authorList>
            <person name="Swart Estienne"/>
        </authorList>
    </citation>
    <scope>NUCLEOTIDE SEQUENCE [LARGE SCALE GENOMIC DNA]</scope>
    <source>
        <strain evidence="2 3">130c</strain>
    </source>
</reference>
<accession>A0A078ASJ7</accession>
<dbReference type="Proteomes" id="UP000039865">
    <property type="component" value="Unassembled WGS sequence"/>
</dbReference>
<sequence>MRFYYQYFIMTLVLVVLMSQSQCIKVKANKHNADQDKEFNIENRCLSNKANLFIKTWIKQFQNASDQLIMTQLKDEKKHVIKQTNN</sequence>
<proteinExistence type="predicted"/>
<evidence type="ECO:0008006" key="4">
    <source>
        <dbReference type="Google" id="ProtNLM"/>
    </source>
</evidence>
<protein>
    <recommendedName>
        <fullName evidence="4">Secreted protein</fullName>
    </recommendedName>
</protein>
<keyword evidence="1" id="KW-0732">Signal</keyword>
<evidence type="ECO:0000256" key="1">
    <source>
        <dbReference type="SAM" id="SignalP"/>
    </source>
</evidence>
<dbReference type="InParanoid" id="A0A078ASJ7"/>
<evidence type="ECO:0000313" key="3">
    <source>
        <dbReference type="Proteomes" id="UP000039865"/>
    </source>
</evidence>
<feature type="chain" id="PRO_5001729634" description="Secreted protein" evidence="1">
    <location>
        <begin position="24"/>
        <end position="86"/>
    </location>
</feature>
<evidence type="ECO:0000313" key="2">
    <source>
        <dbReference type="EMBL" id="CDW85144.1"/>
    </source>
</evidence>
<dbReference type="AlphaFoldDB" id="A0A078ASJ7"/>
<organism evidence="2 3">
    <name type="scientific">Stylonychia lemnae</name>
    <name type="common">Ciliate</name>
    <dbReference type="NCBI Taxonomy" id="5949"/>
    <lineage>
        <taxon>Eukaryota</taxon>
        <taxon>Sar</taxon>
        <taxon>Alveolata</taxon>
        <taxon>Ciliophora</taxon>
        <taxon>Intramacronucleata</taxon>
        <taxon>Spirotrichea</taxon>
        <taxon>Stichotrichia</taxon>
        <taxon>Sporadotrichida</taxon>
        <taxon>Oxytrichidae</taxon>
        <taxon>Stylonychinae</taxon>
        <taxon>Stylonychia</taxon>
    </lineage>
</organism>